<feature type="compositionally biased region" description="Basic and acidic residues" evidence="1">
    <location>
        <begin position="458"/>
        <end position="479"/>
    </location>
</feature>
<comment type="caution">
    <text evidence="2">The sequence shown here is derived from an EMBL/GenBank/DDBJ whole genome shotgun (WGS) entry which is preliminary data.</text>
</comment>
<proteinExistence type="predicted"/>
<gene>
    <name evidence="2" type="ORF">CLO192961_LOCUS236040</name>
</gene>
<evidence type="ECO:0008006" key="4">
    <source>
        <dbReference type="Google" id="ProtNLM"/>
    </source>
</evidence>
<feature type="compositionally biased region" description="Basic and acidic residues" evidence="1">
    <location>
        <begin position="318"/>
        <end position="328"/>
    </location>
</feature>
<reference evidence="2 3" key="1">
    <citation type="submission" date="2019-06" db="EMBL/GenBank/DDBJ databases">
        <authorList>
            <person name="Broberg M."/>
        </authorList>
    </citation>
    <scope>NUCLEOTIDE SEQUENCE [LARGE SCALE GENOMIC DNA]</scope>
</reference>
<name>A0ABY6UDZ5_BIOOC</name>
<feature type="region of interest" description="Disordered" evidence="1">
    <location>
        <begin position="446"/>
        <end position="594"/>
    </location>
</feature>
<feature type="compositionally biased region" description="Low complexity" evidence="1">
    <location>
        <begin position="485"/>
        <end position="501"/>
    </location>
</feature>
<protein>
    <recommendedName>
        <fullName evidence="4">C2H2-type domain-containing protein</fullName>
    </recommendedName>
</protein>
<organism evidence="2 3">
    <name type="scientific">Bionectria ochroleuca</name>
    <name type="common">Gliocladium roseum</name>
    <dbReference type="NCBI Taxonomy" id="29856"/>
    <lineage>
        <taxon>Eukaryota</taxon>
        <taxon>Fungi</taxon>
        <taxon>Dikarya</taxon>
        <taxon>Ascomycota</taxon>
        <taxon>Pezizomycotina</taxon>
        <taxon>Sordariomycetes</taxon>
        <taxon>Hypocreomycetidae</taxon>
        <taxon>Hypocreales</taxon>
        <taxon>Bionectriaceae</taxon>
        <taxon>Clonostachys</taxon>
    </lineage>
</organism>
<evidence type="ECO:0000256" key="1">
    <source>
        <dbReference type="SAM" id="MobiDB-lite"/>
    </source>
</evidence>
<keyword evidence="3" id="KW-1185">Reference proteome</keyword>
<dbReference type="EMBL" id="CABFNS010000785">
    <property type="protein sequence ID" value="VUC28490.1"/>
    <property type="molecule type" value="Genomic_DNA"/>
</dbReference>
<sequence length="594" mass="65325">MASQQPASGDLRQPEDSVSPESRVRPVRCGICKGPLKCTKCDGDSEEVEEVGDVGPLLSTENVFLTVREQNRLRQTVQSVDYSLQGRVPCPVAGCQPGVLYDSLLDLANHIQEAHRGPVTCPVRGCQFAVPYDRLLDLVQHALATHRQLNRLPSFRDISEGLPFLTQNQADLENGHMEMDRSAIAREQSQPVPALISHPPPGHLVENNRLVPQHPSPRPQVVHYSQDQPAQFEEEEDEPMIPYGAQPVTQQGAPGTLALEQQFQHQRDDLELHASQALLALASHGPRARDSVALGRYPALGAQVLAGTELGEQSQKASMEESTLHSEEQPQSGGQEDGAEPAAQTDEPPPFVPKGGDKCSMCMRSLPNKDPKGNEPSFEFQWQAHVDPSRNCRIPNQRGDKKDIPNRSGWLEGQSSRGAVAEARKKYRNKRPEFYKFYPCRKEYNNGSVWIEDPNNEANRENWDKPWPHEVERRLKGDSTQEAEAQGGAPGPSTATAGPQPRTAARSKRRAEASDDNAEYQHQSDLDTADDLESGEESRPPKRRRVQDGTYRPAPDGEPQEDDEVAESAPAPAPAETAPARGGTRGRVSVAGPL</sequence>
<dbReference type="Proteomes" id="UP000766486">
    <property type="component" value="Unassembled WGS sequence"/>
</dbReference>
<feature type="region of interest" description="Disordered" evidence="1">
    <location>
        <begin position="311"/>
        <end position="425"/>
    </location>
</feature>
<feature type="compositionally biased region" description="Low complexity" evidence="1">
    <location>
        <begin position="567"/>
        <end position="580"/>
    </location>
</feature>
<accession>A0ABY6UDZ5</accession>
<evidence type="ECO:0000313" key="3">
    <source>
        <dbReference type="Proteomes" id="UP000766486"/>
    </source>
</evidence>
<evidence type="ECO:0000313" key="2">
    <source>
        <dbReference type="EMBL" id="VUC28490.1"/>
    </source>
</evidence>
<feature type="region of interest" description="Disordered" evidence="1">
    <location>
        <begin position="1"/>
        <end position="24"/>
    </location>
</feature>